<dbReference type="Gene3D" id="3.30.465.10">
    <property type="match status" value="1"/>
</dbReference>
<evidence type="ECO:0000256" key="1">
    <source>
        <dbReference type="ARBA" id="ARBA00001974"/>
    </source>
</evidence>
<name>A0A6B0SMT0_9EURY</name>
<dbReference type="InterPro" id="IPR016167">
    <property type="entry name" value="FAD-bd_PCMH_sub1"/>
</dbReference>
<feature type="domain" description="FAD-binding PCMH-type" evidence="7">
    <location>
        <begin position="88"/>
        <end position="258"/>
    </location>
</feature>
<dbReference type="GO" id="GO:0016491">
    <property type="term" value="F:oxidoreductase activity"/>
    <property type="evidence" value="ECO:0007669"/>
    <property type="project" value="UniProtKB-KW"/>
</dbReference>
<sequence length="545" mass="57191">MNRESDDIAGGHDGRAVGRGSAFGRDDARAVADAHADALASLAADLIGDGRPVTRDAVGDWRTLFPGAVVTPTDDRYDEARRVWNGFVSAFPAAVAYPTTPKGVARVVTAAREAGLGIATRSGGHSSVGTSTGDGVLVCDVGAMREVTVDPDAGVAVVEPGTTIGELDAATTEHGLATPQGVAPGVGVTGLTLGGGTGYLSRAHGLACDRLVSVDLVTADGERVTASPDANSDLFRAVRGAGGDFGVAVELAFDLVSVPDEVAMCDTWFPVDDADGIAALLRAYRRLHRDAPRETNASPYVARVPDEPGFPDDRAGDLALCVLGAHAGDPDPGERALAPFRDLARETGREPGDETEREAESGTGANREGEAAAPLFDHAERVPYRELQRYLGGESGAGDRYYWKSVAVETFTDDLVDLVAERMAALPGEADTEPDSTVVVWPMGGAIADLDPTETAVPERDAEVVLNFEAQWADPADDDEHVSWARGSAESVREVGTVTGELPNFSGTERGEAAARDVYGDNYRWLRGVKRRRDPDGVFSPSGRL</sequence>
<comment type="similarity">
    <text evidence="2">Belongs to the oxygen-dependent FAD-linked oxidoreductase family.</text>
</comment>
<evidence type="ECO:0000313" key="9">
    <source>
        <dbReference type="Proteomes" id="UP000437065"/>
    </source>
</evidence>
<reference evidence="8 9" key="1">
    <citation type="submission" date="2019-12" db="EMBL/GenBank/DDBJ databases">
        <title>Isolation and characterization of three novel carbon monoxide-oxidizing members of Halobacteria from salione crusts and soils.</title>
        <authorList>
            <person name="Myers M.R."/>
            <person name="King G.M."/>
        </authorList>
    </citation>
    <scope>NUCLEOTIDE SEQUENCE [LARGE SCALE GENOMIC DNA]</scope>
    <source>
        <strain evidence="8 9">WSA2</strain>
    </source>
</reference>
<dbReference type="EMBL" id="WUUS01000001">
    <property type="protein sequence ID" value="MXR40224.1"/>
    <property type="molecule type" value="Genomic_DNA"/>
</dbReference>
<dbReference type="RefSeq" id="WP_159663028.1">
    <property type="nucleotide sequence ID" value="NZ_WUUS01000001.1"/>
</dbReference>
<dbReference type="PANTHER" id="PTHR42973:SF39">
    <property type="entry name" value="FAD-BINDING PCMH-TYPE DOMAIN-CONTAINING PROTEIN"/>
    <property type="match status" value="1"/>
</dbReference>
<gene>
    <name evidence="8" type="ORF">GRX01_02470</name>
</gene>
<dbReference type="InterPro" id="IPR016169">
    <property type="entry name" value="FAD-bd_PCMH_sub2"/>
</dbReference>
<keyword evidence="3" id="KW-0285">Flavoprotein</keyword>
<feature type="compositionally biased region" description="Basic and acidic residues" evidence="6">
    <location>
        <begin position="345"/>
        <end position="360"/>
    </location>
</feature>
<dbReference type="AlphaFoldDB" id="A0A6B0SMT0"/>
<keyword evidence="5" id="KW-0560">Oxidoreductase</keyword>
<dbReference type="Gene3D" id="3.30.43.10">
    <property type="entry name" value="Uridine Diphospho-n-acetylenolpyruvylglucosamine Reductase, domain 2"/>
    <property type="match status" value="1"/>
</dbReference>
<organism evidence="8 9">
    <name type="scientific">Halobaculum saliterrae</name>
    <dbReference type="NCBI Taxonomy" id="2073113"/>
    <lineage>
        <taxon>Archaea</taxon>
        <taxon>Methanobacteriati</taxon>
        <taxon>Methanobacteriota</taxon>
        <taxon>Stenosarchaea group</taxon>
        <taxon>Halobacteria</taxon>
        <taxon>Halobacteriales</taxon>
        <taxon>Haloferacaceae</taxon>
        <taxon>Halobaculum</taxon>
    </lineage>
</organism>
<evidence type="ECO:0000256" key="3">
    <source>
        <dbReference type="ARBA" id="ARBA00022630"/>
    </source>
</evidence>
<keyword evidence="9" id="KW-1185">Reference proteome</keyword>
<dbReference type="InterPro" id="IPR006094">
    <property type="entry name" value="Oxid_FAD_bind_N"/>
</dbReference>
<evidence type="ECO:0000256" key="5">
    <source>
        <dbReference type="ARBA" id="ARBA00023002"/>
    </source>
</evidence>
<comment type="caution">
    <text evidence="8">The sequence shown here is derived from an EMBL/GenBank/DDBJ whole genome shotgun (WGS) entry which is preliminary data.</text>
</comment>
<accession>A0A6B0SMT0</accession>
<keyword evidence="4" id="KW-0274">FAD</keyword>
<dbReference type="InterPro" id="IPR050416">
    <property type="entry name" value="FAD-linked_Oxidoreductase"/>
</dbReference>
<evidence type="ECO:0000256" key="2">
    <source>
        <dbReference type="ARBA" id="ARBA00005466"/>
    </source>
</evidence>
<dbReference type="PANTHER" id="PTHR42973">
    <property type="entry name" value="BINDING OXIDOREDUCTASE, PUTATIVE (AFU_ORTHOLOGUE AFUA_1G17690)-RELATED"/>
    <property type="match status" value="1"/>
</dbReference>
<evidence type="ECO:0000259" key="7">
    <source>
        <dbReference type="PROSITE" id="PS51387"/>
    </source>
</evidence>
<feature type="compositionally biased region" description="Basic and acidic residues" evidence="6">
    <location>
        <begin position="1"/>
        <end position="16"/>
    </location>
</feature>
<feature type="region of interest" description="Disordered" evidence="6">
    <location>
        <begin position="345"/>
        <end position="378"/>
    </location>
</feature>
<dbReference type="InterPro" id="IPR036318">
    <property type="entry name" value="FAD-bd_PCMH-like_sf"/>
</dbReference>
<dbReference type="SUPFAM" id="SSF56176">
    <property type="entry name" value="FAD-binding/transporter-associated domain-like"/>
    <property type="match status" value="1"/>
</dbReference>
<dbReference type="OrthoDB" id="213514at2157"/>
<dbReference type="InterPro" id="IPR016166">
    <property type="entry name" value="FAD-bd_PCMH"/>
</dbReference>
<dbReference type="Proteomes" id="UP000437065">
    <property type="component" value="Unassembled WGS sequence"/>
</dbReference>
<evidence type="ECO:0000256" key="6">
    <source>
        <dbReference type="SAM" id="MobiDB-lite"/>
    </source>
</evidence>
<evidence type="ECO:0000256" key="4">
    <source>
        <dbReference type="ARBA" id="ARBA00022827"/>
    </source>
</evidence>
<evidence type="ECO:0000313" key="8">
    <source>
        <dbReference type="EMBL" id="MXR40224.1"/>
    </source>
</evidence>
<dbReference type="Gene3D" id="3.40.462.20">
    <property type="match status" value="1"/>
</dbReference>
<proteinExistence type="inferred from homology"/>
<dbReference type="PROSITE" id="PS51387">
    <property type="entry name" value="FAD_PCMH"/>
    <property type="match status" value="1"/>
</dbReference>
<dbReference type="Pfam" id="PF01565">
    <property type="entry name" value="FAD_binding_4"/>
    <property type="match status" value="1"/>
</dbReference>
<dbReference type="GO" id="GO:0071949">
    <property type="term" value="F:FAD binding"/>
    <property type="evidence" value="ECO:0007669"/>
    <property type="project" value="InterPro"/>
</dbReference>
<protein>
    <submittedName>
        <fullName evidence="8">FAD-binding protein</fullName>
    </submittedName>
</protein>
<feature type="region of interest" description="Disordered" evidence="6">
    <location>
        <begin position="1"/>
        <end position="20"/>
    </location>
</feature>
<comment type="cofactor">
    <cofactor evidence="1">
        <name>FAD</name>
        <dbReference type="ChEBI" id="CHEBI:57692"/>
    </cofactor>
</comment>